<protein>
    <submittedName>
        <fullName evidence="7">IBR domain-containing protein</fullName>
    </submittedName>
</protein>
<dbReference type="AlphaFoldDB" id="A0A914Q5Y8"/>
<dbReference type="InterPro" id="IPR051628">
    <property type="entry name" value="LUBAC_E3_Ligases"/>
</dbReference>
<evidence type="ECO:0000256" key="1">
    <source>
        <dbReference type="ARBA" id="ARBA00004906"/>
    </source>
</evidence>
<dbReference type="PANTHER" id="PTHR22770">
    <property type="entry name" value="UBIQUITIN CONJUGATING ENZYME 7 INTERACTING PROTEIN-RELATED"/>
    <property type="match status" value="1"/>
</dbReference>
<keyword evidence="6" id="KW-1185">Reference proteome</keyword>
<dbReference type="Pfam" id="PF26200">
    <property type="entry name" value="Rcat_RNF216"/>
    <property type="match status" value="1"/>
</dbReference>
<dbReference type="WBParaSite" id="PDA_v2.g26798.t1">
    <property type="protein sequence ID" value="PDA_v2.g26798.t1"/>
    <property type="gene ID" value="PDA_v2.g26798"/>
</dbReference>
<dbReference type="SUPFAM" id="SSF57850">
    <property type="entry name" value="RING/U-box"/>
    <property type="match status" value="1"/>
</dbReference>
<proteinExistence type="predicted"/>
<sequence length="92" mass="10625">MLLNAKIKFEKNDQLTEALIHKCHRCFTPFIKDLKNEGCNQMTCTCGATQCYNCREPIYSSHKCSGKKLSGQEIHERDVANAKLKQFVQRFI</sequence>
<organism evidence="6 7">
    <name type="scientific">Panagrolaimus davidi</name>
    <dbReference type="NCBI Taxonomy" id="227884"/>
    <lineage>
        <taxon>Eukaryota</taxon>
        <taxon>Metazoa</taxon>
        <taxon>Ecdysozoa</taxon>
        <taxon>Nematoda</taxon>
        <taxon>Chromadorea</taxon>
        <taxon>Rhabditida</taxon>
        <taxon>Tylenchina</taxon>
        <taxon>Panagrolaimomorpha</taxon>
        <taxon>Panagrolaimoidea</taxon>
        <taxon>Panagrolaimidae</taxon>
        <taxon>Panagrolaimus</taxon>
    </lineage>
</organism>
<keyword evidence="5" id="KW-0862">Zinc</keyword>
<keyword evidence="3" id="KW-0863">Zinc-finger</keyword>
<evidence type="ECO:0000313" key="6">
    <source>
        <dbReference type="Proteomes" id="UP000887578"/>
    </source>
</evidence>
<dbReference type="PANTHER" id="PTHR22770:SF47">
    <property type="entry name" value="E3 UBIQUITIN-PROTEIN LIGASE RNF216"/>
    <property type="match status" value="1"/>
</dbReference>
<keyword evidence="4" id="KW-0833">Ubl conjugation pathway</keyword>
<evidence type="ECO:0000256" key="4">
    <source>
        <dbReference type="ARBA" id="ARBA00022786"/>
    </source>
</evidence>
<name>A0A914Q5Y8_9BILA</name>
<evidence type="ECO:0000256" key="3">
    <source>
        <dbReference type="ARBA" id="ARBA00022771"/>
    </source>
</evidence>
<dbReference type="GO" id="GO:0008270">
    <property type="term" value="F:zinc ion binding"/>
    <property type="evidence" value="ECO:0007669"/>
    <property type="project" value="UniProtKB-KW"/>
</dbReference>
<evidence type="ECO:0000313" key="7">
    <source>
        <dbReference type="WBParaSite" id="PDA_v2.g26798.t1"/>
    </source>
</evidence>
<dbReference type="Proteomes" id="UP000887578">
    <property type="component" value="Unplaced"/>
</dbReference>
<reference evidence="7" key="1">
    <citation type="submission" date="2022-11" db="UniProtKB">
        <authorList>
            <consortium name="WormBaseParasite"/>
        </authorList>
    </citation>
    <scope>IDENTIFICATION</scope>
</reference>
<keyword evidence="2" id="KW-0479">Metal-binding</keyword>
<comment type="pathway">
    <text evidence="1">Protein modification; protein ubiquitination.</text>
</comment>
<evidence type="ECO:0000256" key="2">
    <source>
        <dbReference type="ARBA" id="ARBA00022723"/>
    </source>
</evidence>
<accession>A0A914Q5Y8</accession>
<dbReference type="Gene3D" id="1.20.120.1750">
    <property type="match status" value="1"/>
</dbReference>
<evidence type="ECO:0000256" key="5">
    <source>
        <dbReference type="ARBA" id="ARBA00022833"/>
    </source>
</evidence>